<dbReference type="EMBL" id="MQVX01000001">
    <property type="protein sequence ID" value="PQJ14548.1"/>
    <property type="molecule type" value="Genomic_DNA"/>
</dbReference>
<organism evidence="2 3">
    <name type="scientific">Aureicoccus marinus</name>
    <dbReference type="NCBI Taxonomy" id="754435"/>
    <lineage>
        <taxon>Bacteria</taxon>
        <taxon>Pseudomonadati</taxon>
        <taxon>Bacteroidota</taxon>
        <taxon>Flavobacteriia</taxon>
        <taxon>Flavobacteriales</taxon>
        <taxon>Flavobacteriaceae</taxon>
        <taxon>Aureicoccus</taxon>
    </lineage>
</organism>
<dbReference type="RefSeq" id="WP_105000180.1">
    <property type="nucleotide sequence ID" value="NZ_MQVX01000001.1"/>
</dbReference>
<evidence type="ECO:0000256" key="1">
    <source>
        <dbReference type="SAM" id="Phobius"/>
    </source>
</evidence>
<dbReference type="Gene3D" id="2.130.10.10">
    <property type="entry name" value="YVTN repeat-like/Quinoprotein amine dehydrogenase"/>
    <property type="match status" value="1"/>
</dbReference>
<protein>
    <recommendedName>
        <fullName evidence="4">Two component regulator three Y domain-containing protein</fullName>
    </recommendedName>
</protein>
<feature type="transmembrane region" description="Helical" evidence="1">
    <location>
        <begin position="731"/>
        <end position="748"/>
    </location>
</feature>
<dbReference type="Pfam" id="PF07494">
    <property type="entry name" value="Reg_prop"/>
    <property type="match status" value="1"/>
</dbReference>
<evidence type="ECO:0000313" key="3">
    <source>
        <dbReference type="Proteomes" id="UP000239366"/>
    </source>
</evidence>
<dbReference type="InterPro" id="IPR015943">
    <property type="entry name" value="WD40/YVTN_repeat-like_dom_sf"/>
</dbReference>
<dbReference type="AlphaFoldDB" id="A0A2S7T4M7"/>
<keyword evidence="1" id="KW-0812">Transmembrane</keyword>
<keyword evidence="1" id="KW-0472">Membrane</keyword>
<dbReference type="Gene3D" id="2.60.40.10">
    <property type="entry name" value="Immunoglobulins"/>
    <property type="match status" value="1"/>
</dbReference>
<dbReference type="InterPro" id="IPR013783">
    <property type="entry name" value="Ig-like_fold"/>
</dbReference>
<accession>A0A2S7T4M7</accession>
<dbReference type="InterPro" id="IPR011110">
    <property type="entry name" value="Reg_prop"/>
</dbReference>
<evidence type="ECO:0000313" key="2">
    <source>
        <dbReference type="EMBL" id="PQJ14548.1"/>
    </source>
</evidence>
<gene>
    <name evidence="2" type="ORF">BST99_01190</name>
</gene>
<proteinExistence type="predicted"/>
<dbReference type="Proteomes" id="UP000239366">
    <property type="component" value="Unassembled WGS sequence"/>
</dbReference>
<evidence type="ECO:0008006" key="4">
    <source>
        <dbReference type="Google" id="ProtNLM"/>
    </source>
</evidence>
<comment type="caution">
    <text evidence="2">The sequence shown here is derived from an EMBL/GenBank/DDBJ whole genome shotgun (WGS) entry which is preliminary data.</text>
</comment>
<sequence length="749" mass="85492">MRYRLFFLFVFIQSLLLGQGTYPIKNFSPSDYQARNQNWAIAQTENGKIYTANNAGMLEYDGLNWRLYPSPNHSEVRALHAVGNRIYMGCYGDFGYWDKGNSGRLQFTSLVNQMSEELGEDEEFWNITQFGNYFIFQSLKRLYFYNSETATIHYVEAPSERARLFRVKDRLLFQIADEGIVELYEGKTRPFAGGQGISDKVVVQISVVGTEIVMINEDGEFFVWEHENLTSWRPIDEKNLRGVKVYSALYTKKREWILGTINKGVIVLDEEGRILSKIDRSKGLLNNTVLNIFEDQQGVLWLGLDNGISLLFQQSAFREYRDELGELGVVYAAARVEDQLFLGTNQGLYKYVDGPESRFELIPGSSGQVWTLKQEGDVLLGGHNSGVFRYQNNQFVWLNKGTGVFTIQDVPDRPDLHLLGTYEGLGVLSSQTGNWEFLRQIPGFSVTSRFFVWTGENTLCVNHEYKGLFNVKLNEDFTQANLLNQHTPYGQSSALIQFRDYSIYGHNNGIEVWDQANSQWTRDTTLMRLLHSDSDSLEGILIPDEAGGVLWGIGQNGLFLISQQKIDGRFVGQQLDLSTEVRQTLGTAGFECISRIGEESYLIGRNEGFLILDITKLGENPHELSLLSAHQELFSQESRVLNIQDLEFDLGDEPGELVLEMGVNQIPVYQEVYYQYRIPGEVDAWSDWTTDPIIRLSGLPIGEYNVEFRSRINMSFNTNDLQIGLVIKSPWYARWWAVVLYILGFLLAS</sequence>
<keyword evidence="3" id="KW-1185">Reference proteome</keyword>
<reference evidence="3" key="1">
    <citation type="submission" date="2016-11" db="EMBL/GenBank/DDBJ databases">
        <title>Trade-off between light-utilization and light-protection in marine flavobacteria.</title>
        <authorList>
            <person name="Kumagai Y."/>
            <person name="Yoshizawa S."/>
            <person name="Kogure K."/>
        </authorList>
    </citation>
    <scope>NUCLEOTIDE SEQUENCE [LARGE SCALE GENOMIC DNA]</scope>
    <source>
        <strain evidence="3">SG-18</strain>
    </source>
</reference>
<name>A0A2S7T4M7_9FLAO</name>
<keyword evidence="1" id="KW-1133">Transmembrane helix</keyword>